<dbReference type="InterPro" id="IPR015615">
    <property type="entry name" value="TGF-beta-rel"/>
</dbReference>
<keyword evidence="11" id="KW-1185">Reference proteome</keyword>
<dbReference type="SMART" id="SM00204">
    <property type="entry name" value="TGFB"/>
    <property type="match status" value="1"/>
</dbReference>
<accession>A0A0B2VVP2</accession>
<evidence type="ECO:0000256" key="3">
    <source>
        <dbReference type="ARBA" id="ARBA00022525"/>
    </source>
</evidence>
<evidence type="ECO:0000256" key="5">
    <source>
        <dbReference type="ARBA" id="ARBA00023157"/>
    </source>
</evidence>
<dbReference type="AlphaFoldDB" id="A0A0B2VVP2"/>
<dbReference type="InterPro" id="IPR029034">
    <property type="entry name" value="Cystine-knot_cytokine"/>
</dbReference>
<protein>
    <submittedName>
        <fullName evidence="9">Protein DVR-1</fullName>
    </submittedName>
</protein>
<evidence type="ECO:0000313" key="10">
    <source>
        <dbReference type="EMBL" id="VDM45336.1"/>
    </source>
</evidence>
<reference evidence="10" key="2">
    <citation type="submission" date="2018-11" db="EMBL/GenBank/DDBJ databases">
        <authorList>
            <consortium name="Pathogen Informatics"/>
        </authorList>
    </citation>
    <scope>NUCLEOTIDE SEQUENCE [LARGE SCALE GENOMIC DNA]</scope>
</reference>
<dbReference type="OMA" id="HENAHGH"/>
<dbReference type="STRING" id="6265.A0A0B2VVP2"/>
<keyword evidence="7" id="KW-0732">Signal</keyword>
<dbReference type="PANTHER" id="PTHR11848:SF309">
    <property type="entry name" value="INHIBIN BETA CHAIN"/>
    <property type="match status" value="1"/>
</dbReference>
<dbReference type="InterPro" id="IPR017948">
    <property type="entry name" value="TGFb_CS"/>
</dbReference>
<dbReference type="InterPro" id="IPR001839">
    <property type="entry name" value="TGF-b_C"/>
</dbReference>
<dbReference type="PROSITE" id="PS51362">
    <property type="entry name" value="TGF_BETA_2"/>
    <property type="match status" value="1"/>
</dbReference>
<evidence type="ECO:0000256" key="4">
    <source>
        <dbReference type="ARBA" id="ARBA00023030"/>
    </source>
</evidence>
<feature type="domain" description="TGF-beta family profile" evidence="8">
    <location>
        <begin position="221"/>
        <end position="323"/>
    </location>
</feature>
<keyword evidence="3" id="KW-0964">Secreted</keyword>
<reference evidence="9 11" key="1">
    <citation type="submission" date="2014-11" db="EMBL/GenBank/DDBJ databases">
        <title>Genetic blueprint of the zoonotic pathogen Toxocara canis.</title>
        <authorList>
            <person name="Zhu X.-Q."/>
            <person name="Korhonen P.K."/>
            <person name="Cai H."/>
            <person name="Young N.D."/>
            <person name="Nejsum P."/>
            <person name="von Samson-Himmelstjerna G."/>
            <person name="Boag P.R."/>
            <person name="Tan P."/>
            <person name="Li Q."/>
            <person name="Min J."/>
            <person name="Yang Y."/>
            <person name="Wang X."/>
            <person name="Fang X."/>
            <person name="Hall R.S."/>
            <person name="Hofmann A."/>
            <person name="Sternberg P.W."/>
            <person name="Jex A.R."/>
            <person name="Gasser R.B."/>
        </authorList>
    </citation>
    <scope>NUCLEOTIDE SEQUENCE [LARGE SCALE GENOMIC DNA]</scope>
    <source>
        <strain evidence="9">PN_DK_2014</strain>
    </source>
</reference>
<dbReference type="Proteomes" id="UP000031036">
    <property type="component" value="Unassembled WGS sequence"/>
</dbReference>
<comment type="similarity">
    <text evidence="2 6">Belongs to the TGF-beta family.</text>
</comment>
<evidence type="ECO:0000259" key="8">
    <source>
        <dbReference type="PROSITE" id="PS51362"/>
    </source>
</evidence>
<name>A0A0B2VVP2_TOXCA</name>
<dbReference type="PROSITE" id="PS00250">
    <property type="entry name" value="TGF_BETA_1"/>
    <property type="match status" value="1"/>
</dbReference>
<dbReference type="EMBL" id="JPKZ01000740">
    <property type="protein sequence ID" value="KHN85723.1"/>
    <property type="molecule type" value="Genomic_DNA"/>
</dbReference>
<evidence type="ECO:0000256" key="6">
    <source>
        <dbReference type="RuleBase" id="RU000354"/>
    </source>
</evidence>
<dbReference type="Pfam" id="PF00019">
    <property type="entry name" value="TGF_beta"/>
    <property type="match status" value="1"/>
</dbReference>
<keyword evidence="5" id="KW-1015">Disulfide bond</keyword>
<evidence type="ECO:0000256" key="7">
    <source>
        <dbReference type="SAM" id="SignalP"/>
    </source>
</evidence>
<evidence type="ECO:0000256" key="1">
    <source>
        <dbReference type="ARBA" id="ARBA00004613"/>
    </source>
</evidence>
<evidence type="ECO:0000256" key="2">
    <source>
        <dbReference type="ARBA" id="ARBA00006656"/>
    </source>
</evidence>
<dbReference type="SUPFAM" id="SSF57501">
    <property type="entry name" value="Cystine-knot cytokines"/>
    <property type="match status" value="1"/>
</dbReference>
<sequence length="324" mass="36127">MLLCALVLAALSVTSHLMTFNEEVERSRRLNAEKQRLLEKLGIGEKLPHVDISKLAVNKHVVNTDDEIADAEEERIVIANSPDDPHCISLAGEVIPNCFHFDIDSRIDFVVSAALVLTLSGDTNGEIVQLSEIEPITQILQILKTERITANAGDTIQFDITSAVRDWIREKQTGHTVQLARCGLCNKRDGCVLCRGEQFIDTNNEVSPIIQISLPRSVPTRRRRSSSCPPDGSCCLHHMYVNFTEIGFNDFIIAPTGYQANYCAGRCTKHENAHGHRRMLQIIHEPCCAPTKYDPLEVVYAISENDLRKRLLHGMKVSECGCLA</sequence>
<organism evidence="9 11">
    <name type="scientific">Toxocara canis</name>
    <name type="common">Canine roundworm</name>
    <dbReference type="NCBI Taxonomy" id="6265"/>
    <lineage>
        <taxon>Eukaryota</taxon>
        <taxon>Metazoa</taxon>
        <taxon>Ecdysozoa</taxon>
        <taxon>Nematoda</taxon>
        <taxon>Chromadorea</taxon>
        <taxon>Rhabditida</taxon>
        <taxon>Spirurina</taxon>
        <taxon>Ascaridomorpha</taxon>
        <taxon>Ascaridoidea</taxon>
        <taxon>Toxocaridae</taxon>
        <taxon>Toxocara</taxon>
    </lineage>
</organism>
<evidence type="ECO:0000313" key="11">
    <source>
        <dbReference type="Proteomes" id="UP000031036"/>
    </source>
</evidence>
<keyword evidence="4 6" id="KW-0339">Growth factor</keyword>
<feature type="chain" id="PRO_5010412523" evidence="7">
    <location>
        <begin position="18"/>
        <end position="324"/>
    </location>
</feature>
<comment type="subcellular location">
    <subcellularLocation>
        <location evidence="1">Secreted</location>
    </subcellularLocation>
</comment>
<dbReference type="PANTHER" id="PTHR11848">
    <property type="entry name" value="TGF-BETA FAMILY"/>
    <property type="match status" value="1"/>
</dbReference>
<dbReference type="Gene3D" id="2.60.120.970">
    <property type="match status" value="1"/>
</dbReference>
<dbReference type="GO" id="GO:0008083">
    <property type="term" value="F:growth factor activity"/>
    <property type="evidence" value="ECO:0007669"/>
    <property type="project" value="UniProtKB-KW"/>
</dbReference>
<dbReference type="CDD" id="cd13752">
    <property type="entry name" value="TGF_beta_INHB"/>
    <property type="match status" value="1"/>
</dbReference>
<dbReference type="OrthoDB" id="6516235at2759"/>
<dbReference type="GO" id="GO:0005615">
    <property type="term" value="C:extracellular space"/>
    <property type="evidence" value="ECO:0007669"/>
    <property type="project" value="TreeGrafter"/>
</dbReference>
<dbReference type="EMBL" id="UYWY01022015">
    <property type="protein sequence ID" value="VDM45336.1"/>
    <property type="molecule type" value="Genomic_DNA"/>
</dbReference>
<feature type="signal peptide" evidence="7">
    <location>
        <begin position="1"/>
        <end position="17"/>
    </location>
</feature>
<dbReference type="GO" id="GO:0005125">
    <property type="term" value="F:cytokine activity"/>
    <property type="evidence" value="ECO:0007669"/>
    <property type="project" value="TreeGrafter"/>
</dbReference>
<proteinExistence type="inferred from homology"/>
<gene>
    <name evidence="9" type="primary">dvr1</name>
    <name evidence="9" type="ORF">Tcan_05697</name>
    <name evidence="10" type="ORF">TCNE_LOCUS14015</name>
</gene>
<dbReference type="Gene3D" id="2.10.90.10">
    <property type="entry name" value="Cystine-knot cytokines"/>
    <property type="match status" value="1"/>
</dbReference>
<evidence type="ECO:0000313" key="9">
    <source>
        <dbReference type="EMBL" id="KHN85723.1"/>
    </source>
</evidence>